<organism evidence="2 3">
    <name type="scientific">Latimeria chalumnae</name>
    <name type="common">Coelacanth</name>
    <dbReference type="NCBI Taxonomy" id="7897"/>
    <lineage>
        <taxon>Eukaryota</taxon>
        <taxon>Metazoa</taxon>
        <taxon>Chordata</taxon>
        <taxon>Craniata</taxon>
        <taxon>Vertebrata</taxon>
        <taxon>Euteleostomi</taxon>
        <taxon>Coelacanthiformes</taxon>
        <taxon>Coelacanthidae</taxon>
        <taxon>Latimeria</taxon>
    </lineage>
</organism>
<dbReference type="PROSITE" id="PS50041">
    <property type="entry name" value="C_TYPE_LECTIN_2"/>
    <property type="match status" value="1"/>
</dbReference>
<dbReference type="OMA" id="RANMNST"/>
<dbReference type="InterPro" id="IPR001304">
    <property type="entry name" value="C-type_lectin-like"/>
</dbReference>
<evidence type="ECO:0000313" key="3">
    <source>
        <dbReference type="Proteomes" id="UP000008672"/>
    </source>
</evidence>
<dbReference type="InterPro" id="IPR050111">
    <property type="entry name" value="C-type_lectin/snaclec_domain"/>
</dbReference>
<evidence type="ECO:0000259" key="1">
    <source>
        <dbReference type="PROSITE" id="PS50041"/>
    </source>
</evidence>
<reference evidence="3" key="1">
    <citation type="submission" date="2011-08" db="EMBL/GenBank/DDBJ databases">
        <title>The draft genome of Latimeria chalumnae.</title>
        <authorList>
            <person name="Di Palma F."/>
            <person name="Alfoldi J."/>
            <person name="Johnson J."/>
            <person name="Berlin A."/>
            <person name="Gnerre S."/>
            <person name="Jaffe D."/>
            <person name="MacCallum I."/>
            <person name="Young S."/>
            <person name="Walker B.J."/>
            <person name="Lander E."/>
            <person name="Lindblad-Toh K."/>
        </authorList>
    </citation>
    <scope>NUCLEOTIDE SEQUENCE [LARGE SCALE GENOMIC DNA]</scope>
    <source>
        <strain evidence="3">Wild caught</strain>
    </source>
</reference>
<reference evidence="2" key="2">
    <citation type="submission" date="2025-08" db="UniProtKB">
        <authorList>
            <consortium name="Ensembl"/>
        </authorList>
    </citation>
    <scope>IDENTIFICATION</scope>
</reference>
<accession>H2ZT58</accession>
<dbReference type="InParanoid" id="H2ZT58"/>
<dbReference type="InterPro" id="IPR016186">
    <property type="entry name" value="C-type_lectin-like/link_sf"/>
</dbReference>
<dbReference type="Bgee" id="ENSLACG00000000514">
    <property type="expression patterns" value="Expressed in pharyngeal gill and 3 other cell types or tissues"/>
</dbReference>
<dbReference type="SMART" id="SM00034">
    <property type="entry name" value="CLECT"/>
    <property type="match status" value="1"/>
</dbReference>
<dbReference type="EMBL" id="AFYH01217027">
    <property type="status" value="NOT_ANNOTATED_CDS"/>
    <property type="molecule type" value="Genomic_DNA"/>
</dbReference>
<proteinExistence type="predicted"/>
<name>H2ZT58_LATCH</name>
<protein>
    <recommendedName>
        <fullName evidence="1">C-type lectin domain-containing protein</fullName>
    </recommendedName>
</protein>
<reference evidence="2" key="3">
    <citation type="submission" date="2025-09" db="UniProtKB">
        <authorList>
            <consortium name="Ensembl"/>
        </authorList>
    </citation>
    <scope>IDENTIFICATION</scope>
</reference>
<dbReference type="AlphaFoldDB" id="H2ZT58"/>
<dbReference type="Proteomes" id="UP000008672">
    <property type="component" value="Unassembled WGS sequence"/>
</dbReference>
<gene>
    <name evidence="2" type="primary">LOC102352266</name>
</gene>
<dbReference type="PANTHER" id="PTHR22803">
    <property type="entry name" value="MANNOSE, PHOSPHOLIPASE, LECTIN RECEPTOR RELATED"/>
    <property type="match status" value="1"/>
</dbReference>
<sequence>MDWMSAEAFCQRLVKGAHLVSVHSQEQNDFLVKLVRANMNSTPRMWIGANDRGTEGRWTWSDGSPFVFTAWSTGEPNDYFRREDCGMLNWSGEYFLQHRGPHAPVSWLQLEHWSEM</sequence>
<keyword evidence="3" id="KW-1185">Reference proteome</keyword>
<dbReference type="STRING" id="7897.ENSLACP00000000579"/>
<feature type="domain" description="C-type lectin" evidence="1">
    <location>
        <begin position="1"/>
        <end position="91"/>
    </location>
</feature>
<evidence type="ECO:0000313" key="2">
    <source>
        <dbReference type="Ensembl" id="ENSLACP00000000579.1"/>
    </source>
</evidence>
<dbReference type="InterPro" id="IPR016187">
    <property type="entry name" value="CTDL_fold"/>
</dbReference>
<dbReference type="Ensembl" id="ENSLACT00000000582.1">
    <property type="protein sequence ID" value="ENSLACP00000000579.1"/>
    <property type="gene ID" value="ENSLACG00000000514.1"/>
</dbReference>
<dbReference type="HOGENOM" id="CLU_049894_10_0_1"/>
<dbReference type="GeneTree" id="ENSGT01100000263473"/>
<dbReference type="Pfam" id="PF00059">
    <property type="entry name" value="Lectin_C"/>
    <property type="match status" value="1"/>
</dbReference>
<dbReference type="Gene3D" id="3.10.100.10">
    <property type="entry name" value="Mannose-Binding Protein A, subunit A"/>
    <property type="match status" value="1"/>
</dbReference>
<dbReference type="SUPFAM" id="SSF56436">
    <property type="entry name" value="C-type lectin-like"/>
    <property type="match status" value="1"/>
</dbReference>
<dbReference type="eggNOG" id="KOG4297">
    <property type="taxonomic scope" value="Eukaryota"/>
</dbReference>